<name>A0A8J2JSH0_9HEXA</name>
<sequence>MIMCSVKSSGGAPTTFNNRRSRQSRHLSKLSMEDAKDDIHVCILCLRAIMNNKHGLNMVIQKQEFINVIALSLRYRSLRTNALVLELLAAVGLV</sequence>
<dbReference type="GO" id="GO:0008360">
    <property type="term" value="P:regulation of cell shape"/>
    <property type="evidence" value="ECO:0007669"/>
    <property type="project" value="TreeGrafter"/>
</dbReference>
<dbReference type="OrthoDB" id="1668162at2759"/>
<dbReference type="SMART" id="SM01140">
    <property type="entry name" value="Drf_GBD"/>
    <property type="match status" value="1"/>
</dbReference>
<organism evidence="3 4">
    <name type="scientific">Allacma fusca</name>
    <dbReference type="NCBI Taxonomy" id="39272"/>
    <lineage>
        <taxon>Eukaryota</taxon>
        <taxon>Metazoa</taxon>
        <taxon>Ecdysozoa</taxon>
        <taxon>Arthropoda</taxon>
        <taxon>Hexapoda</taxon>
        <taxon>Collembola</taxon>
        <taxon>Symphypleona</taxon>
        <taxon>Sminthuridae</taxon>
        <taxon>Allacma</taxon>
    </lineage>
</organism>
<dbReference type="AlphaFoldDB" id="A0A8J2JSH0"/>
<reference evidence="3" key="1">
    <citation type="submission" date="2021-06" db="EMBL/GenBank/DDBJ databases">
        <authorList>
            <person name="Hodson N. C."/>
            <person name="Mongue J. A."/>
            <person name="Jaron S. K."/>
        </authorList>
    </citation>
    <scope>NUCLEOTIDE SEQUENCE</scope>
</reference>
<protein>
    <recommendedName>
        <fullName evidence="2">Formin GTPase-binding domain-containing protein</fullName>
    </recommendedName>
</protein>
<proteinExistence type="predicted"/>
<gene>
    <name evidence="3" type="ORF">AFUS01_LOCUS14338</name>
</gene>
<dbReference type="Proteomes" id="UP000708208">
    <property type="component" value="Unassembled WGS sequence"/>
</dbReference>
<comment type="caution">
    <text evidence="3">The sequence shown here is derived from an EMBL/GenBank/DDBJ whole genome shotgun (WGS) entry which is preliminary data.</text>
</comment>
<keyword evidence="4" id="KW-1185">Reference proteome</keyword>
<feature type="compositionally biased region" description="Polar residues" evidence="1">
    <location>
        <begin position="1"/>
        <end position="18"/>
    </location>
</feature>
<dbReference type="PANTHER" id="PTHR45857">
    <property type="entry name" value="FORMIN-LIKE PROTEIN"/>
    <property type="match status" value="1"/>
</dbReference>
<evidence type="ECO:0000259" key="2">
    <source>
        <dbReference type="SMART" id="SM01140"/>
    </source>
</evidence>
<accession>A0A8J2JSH0</accession>
<evidence type="ECO:0000313" key="3">
    <source>
        <dbReference type="EMBL" id="CAG7725381.1"/>
    </source>
</evidence>
<evidence type="ECO:0000313" key="4">
    <source>
        <dbReference type="Proteomes" id="UP000708208"/>
    </source>
</evidence>
<dbReference type="InterPro" id="IPR010473">
    <property type="entry name" value="GTPase-bd"/>
</dbReference>
<dbReference type="GO" id="GO:0030866">
    <property type="term" value="P:cortical actin cytoskeleton organization"/>
    <property type="evidence" value="ECO:0007669"/>
    <property type="project" value="TreeGrafter"/>
</dbReference>
<dbReference type="PANTHER" id="PTHR45857:SF4">
    <property type="entry name" value="FORMIN-LIKE PROTEIN"/>
    <property type="match status" value="1"/>
</dbReference>
<dbReference type="GO" id="GO:0031267">
    <property type="term" value="F:small GTPase binding"/>
    <property type="evidence" value="ECO:0007669"/>
    <property type="project" value="InterPro"/>
</dbReference>
<evidence type="ECO:0000256" key="1">
    <source>
        <dbReference type="SAM" id="MobiDB-lite"/>
    </source>
</evidence>
<dbReference type="EMBL" id="CAJVCH010120997">
    <property type="protein sequence ID" value="CAG7725381.1"/>
    <property type="molecule type" value="Genomic_DNA"/>
</dbReference>
<dbReference type="InterPro" id="IPR043592">
    <property type="entry name" value="FMNL_animal"/>
</dbReference>
<dbReference type="GO" id="GO:0016477">
    <property type="term" value="P:cell migration"/>
    <property type="evidence" value="ECO:0007669"/>
    <property type="project" value="TreeGrafter"/>
</dbReference>
<dbReference type="GO" id="GO:0005829">
    <property type="term" value="C:cytosol"/>
    <property type="evidence" value="ECO:0007669"/>
    <property type="project" value="TreeGrafter"/>
</dbReference>
<dbReference type="GO" id="GO:0051015">
    <property type="term" value="F:actin filament binding"/>
    <property type="evidence" value="ECO:0007669"/>
    <property type="project" value="TreeGrafter"/>
</dbReference>
<dbReference type="Pfam" id="PF06371">
    <property type="entry name" value="Drf_GBD"/>
    <property type="match status" value="1"/>
</dbReference>
<feature type="domain" description="Formin GTPase-binding" evidence="2">
    <location>
        <begin position="1"/>
        <end position="93"/>
    </location>
</feature>
<feature type="region of interest" description="Disordered" evidence="1">
    <location>
        <begin position="1"/>
        <end position="27"/>
    </location>
</feature>